<proteinExistence type="inferred from homology"/>
<dbReference type="PANTHER" id="PTHR40980">
    <property type="entry name" value="PLUG DOMAIN-CONTAINING PROTEIN"/>
    <property type="match status" value="1"/>
</dbReference>
<dbReference type="CDD" id="cd01347">
    <property type="entry name" value="ligand_gated_channel"/>
    <property type="match status" value="1"/>
</dbReference>
<feature type="domain" description="TonB-dependent receptor plug" evidence="6">
    <location>
        <begin position="196"/>
        <end position="295"/>
    </location>
</feature>
<dbReference type="AlphaFoldDB" id="A0A1M5HKW3"/>
<gene>
    <name evidence="7" type="ORF">SAMN05216361_1514</name>
</gene>
<evidence type="ECO:0000313" key="7">
    <source>
        <dbReference type="EMBL" id="SHG16567.1"/>
    </source>
</evidence>
<dbReference type="InterPro" id="IPR012910">
    <property type="entry name" value="Plug_dom"/>
</dbReference>
<evidence type="ECO:0000256" key="4">
    <source>
        <dbReference type="RuleBase" id="RU003357"/>
    </source>
</evidence>
<keyword evidence="3" id="KW-0998">Cell outer membrane</keyword>
<protein>
    <submittedName>
        <fullName evidence="7">TonB-dependent receptor</fullName>
    </submittedName>
</protein>
<feature type="domain" description="TonB-dependent receptor-like beta-barrel" evidence="5">
    <location>
        <begin position="561"/>
        <end position="1025"/>
    </location>
</feature>
<dbReference type="Pfam" id="PF07715">
    <property type="entry name" value="Plug"/>
    <property type="match status" value="1"/>
</dbReference>
<keyword evidence="7" id="KW-0675">Receptor</keyword>
<dbReference type="InterPro" id="IPR036942">
    <property type="entry name" value="Beta-barrel_TonB_sf"/>
</dbReference>
<dbReference type="InterPro" id="IPR000531">
    <property type="entry name" value="Beta-barrel_TonB"/>
</dbReference>
<evidence type="ECO:0000256" key="2">
    <source>
        <dbReference type="ARBA" id="ARBA00023136"/>
    </source>
</evidence>
<organism evidence="7 8">
    <name type="scientific">Marisediminitalea aggregata</name>
    <dbReference type="NCBI Taxonomy" id="634436"/>
    <lineage>
        <taxon>Bacteria</taxon>
        <taxon>Pseudomonadati</taxon>
        <taxon>Pseudomonadota</taxon>
        <taxon>Gammaproteobacteria</taxon>
        <taxon>Alteromonadales</taxon>
        <taxon>Alteromonadaceae</taxon>
        <taxon>Marisediminitalea</taxon>
    </lineage>
</organism>
<sequence>MRIAKIGKNKTKCGDCVPKCSKQVVNLNRVKGLFWAPVAAAVYLALSADSVAQTTTPQSQQSQTISFDIARQPADEALIAFANQAQLTIVFPYNKVRHSMANSVKGTYPVAQAITLLLAGTDLMAEVTDSGRIKVSVKPDDEESSGLFRWISDLFAKRDDLLSVPVEDQQALVEYIEVRGLRARTAQSLAIKRDADYLLETVQSVEMGKFPDQNLAEALQRVSGVAIDRAEGEGRYVTVRGFGPEFNRVLINGRQLATDTLGREFSFDTLASELVSNVTVFKQNQASQQSGGIGATIDIITDKPLSYRGMRAAGSVEMQYDDNADQWTPQGSVLMRNTFLDHKFGVLLSLTHHQRDARIDEAQIDGWLVNTNVPASSLKRDTDTLYVPRNYDQRVRFDDRSRTGGTLVLQYRPNDSLDITADYLGSRFDVNTSATSMGHWFTSSNLEAVELDDNGTAVKFSQQEGHATDFHARTFNRDSTLHAGGINIDWQVTDFLSLNSDLSMSRATSQDKQGSGNALSLIGYLNRSTFDHTNNVVLPAIYGFQTANPTQVNADGEVVGVGNYLDPSNGRSHVMLKRGWDVSDTVKQWKVDGRYLLNNGGLTQLDFGWRVADQTKQNTRYDNELNARHCAFCGYFDTPDIPDSFQTLFNAGDDFLDEVSGHDGIPNQWLRHNGPELFAFLEQAGGVDLSAVRRNNSFVINEKTYALYADLTYEWDFSSLFVVAHTGLRLAHTDVEVSGVNEQLDSLVILDKTELAPITGAAALVNYSQSYTNWLPSIQVKATYRDKWVLRGAYSHSITRPTLSQMTPGITFTTTRQGGDLRASVGNPLLQPFESRNLDIALEYYYQKDSYLAAAAFRKYVDNFILSANQDVPFPGVTDPSTGNDPNAPDEADSTAVFDIVSPVNGQTAMVDGIEVSWQHAFGDSGFGVQANVSAVSSNAELDKDDVKTKFALTGLSGAGNLVLFYEKGPLQWRVAYNRRGGFLQSLVQSQSNEPTFVNPYQQWDVSASYQLNGRVTLYAEGINLTNETVHKHGRFNNQLLLVQDSGARYVVGVRATY</sequence>
<dbReference type="PANTHER" id="PTHR40980:SF3">
    <property type="entry name" value="TONB-DEPENDENT RECEPTOR-LIKE BETA-BARREL DOMAIN-CONTAINING PROTEIN"/>
    <property type="match status" value="1"/>
</dbReference>
<dbReference type="Pfam" id="PF00593">
    <property type="entry name" value="TonB_dep_Rec_b-barrel"/>
    <property type="match status" value="1"/>
</dbReference>
<dbReference type="SUPFAM" id="SSF56935">
    <property type="entry name" value="Porins"/>
    <property type="match status" value="1"/>
</dbReference>
<reference evidence="8" key="1">
    <citation type="submission" date="2016-11" db="EMBL/GenBank/DDBJ databases">
        <authorList>
            <person name="Varghese N."/>
            <person name="Submissions S."/>
        </authorList>
    </citation>
    <scope>NUCLEOTIDE SEQUENCE [LARGE SCALE GENOMIC DNA]</scope>
    <source>
        <strain evidence="8">CGMCC 1.8995</strain>
    </source>
</reference>
<dbReference type="STRING" id="634436.SAMN05216361_1514"/>
<name>A0A1M5HKW3_9ALTE</name>
<keyword evidence="4" id="KW-0798">TonB box</keyword>
<evidence type="ECO:0000313" key="8">
    <source>
        <dbReference type="Proteomes" id="UP000184520"/>
    </source>
</evidence>
<evidence type="ECO:0000259" key="6">
    <source>
        <dbReference type="Pfam" id="PF07715"/>
    </source>
</evidence>
<dbReference type="EMBL" id="FQWD01000002">
    <property type="protein sequence ID" value="SHG16567.1"/>
    <property type="molecule type" value="Genomic_DNA"/>
</dbReference>
<comment type="similarity">
    <text evidence="4">Belongs to the TonB-dependent receptor family.</text>
</comment>
<dbReference type="InterPro" id="IPR037066">
    <property type="entry name" value="Plug_dom_sf"/>
</dbReference>
<dbReference type="Gene3D" id="2.170.130.10">
    <property type="entry name" value="TonB-dependent receptor, plug domain"/>
    <property type="match status" value="1"/>
</dbReference>
<keyword evidence="2 4" id="KW-0472">Membrane</keyword>
<dbReference type="Proteomes" id="UP000184520">
    <property type="component" value="Unassembled WGS sequence"/>
</dbReference>
<dbReference type="Gene3D" id="3.55.50.30">
    <property type="match status" value="1"/>
</dbReference>
<accession>A0A1M5HKW3</accession>
<keyword evidence="8" id="KW-1185">Reference proteome</keyword>
<dbReference type="InterPro" id="IPR010104">
    <property type="entry name" value="TonB_rcpt_bac"/>
</dbReference>
<evidence type="ECO:0000256" key="1">
    <source>
        <dbReference type="ARBA" id="ARBA00004442"/>
    </source>
</evidence>
<evidence type="ECO:0000259" key="5">
    <source>
        <dbReference type="Pfam" id="PF00593"/>
    </source>
</evidence>
<evidence type="ECO:0000256" key="3">
    <source>
        <dbReference type="ARBA" id="ARBA00023237"/>
    </source>
</evidence>
<comment type="subcellular location">
    <subcellularLocation>
        <location evidence="1 4">Cell outer membrane</location>
    </subcellularLocation>
</comment>
<dbReference type="NCBIfam" id="TIGR01782">
    <property type="entry name" value="TonB-Xanth-Caul"/>
    <property type="match status" value="1"/>
</dbReference>
<dbReference type="GO" id="GO:0009279">
    <property type="term" value="C:cell outer membrane"/>
    <property type="evidence" value="ECO:0007669"/>
    <property type="project" value="UniProtKB-SubCell"/>
</dbReference>
<dbReference type="Gene3D" id="2.40.170.20">
    <property type="entry name" value="TonB-dependent receptor, beta-barrel domain"/>
    <property type="match status" value="1"/>
</dbReference>